<dbReference type="EMBL" id="CAMAPF010001104">
    <property type="protein sequence ID" value="CAH9146443.1"/>
    <property type="molecule type" value="Genomic_DNA"/>
</dbReference>
<protein>
    <recommendedName>
        <fullName evidence="1">DNA-directed RNA polymerase</fullName>
        <ecNumber evidence="1">2.7.7.6</ecNumber>
    </recommendedName>
</protein>
<keyword evidence="7" id="KW-0804">Transcription</keyword>
<accession>A0AAV0GFS6</accession>
<reference evidence="9" key="1">
    <citation type="submission" date="2022-07" db="EMBL/GenBank/DDBJ databases">
        <authorList>
            <person name="Macas J."/>
            <person name="Novak P."/>
            <person name="Neumann P."/>
        </authorList>
    </citation>
    <scope>NUCLEOTIDE SEQUENCE</scope>
</reference>
<evidence type="ECO:0000256" key="4">
    <source>
        <dbReference type="ARBA" id="ARBA00022695"/>
    </source>
</evidence>
<keyword evidence="5" id="KW-0479">Metal-binding</keyword>
<name>A0AAV0GFS6_9ASTE</name>
<dbReference type="Gene3D" id="4.10.860.120">
    <property type="entry name" value="RNA polymerase II, clamp domain"/>
    <property type="match status" value="1"/>
</dbReference>
<keyword evidence="10" id="KW-1185">Reference proteome</keyword>
<dbReference type="Proteomes" id="UP001152523">
    <property type="component" value="Unassembled WGS sequence"/>
</dbReference>
<dbReference type="EC" id="2.7.7.6" evidence="1"/>
<gene>
    <name evidence="9" type="ORF">CEPIT_LOCUS42995</name>
</gene>
<dbReference type="SUPFAM" id="SSF64484">
    <property type="entry name" value="beta and beta-prime subunits of DNA dependent RNA-polymerase"/>
    <property type="match status" value="1"/>
</dbReference>
<evidence type="ECO:0000256" key="6">
    <source>
        <dbReference type="ARBA" id="ARBA00022833"/>
    </source>
</evidence>
<dbReference type="InterPro" id="IPR044893">
    <property type="entry name" value="RNA_pol_Rpb1_clamp_domain"/>
</dbReference>
<dbReference type="InterPro" id="IPR015700">
    <property type="entry name" value="RPC1"/>
</dbReference>
<dbReference type="GO" id="GO:0046872">
    <property type="term" value="F:metal ion binding"/>
    <property type="evidence" value="ECO:0007669"/>
    <property type="project" value="UniProtKB-KW"/>
</dbReference>
<evidence type="ECO:0000256" key="5">
    <source>
        <dbReference type="ARBA" id="ARBA00022723"/>
    </source>
</evidence>
<keyword evidence="6" id="KW-0862">Zinc</keyword>
<dbReference type="GO" id="GO:0003899">
    <property type="term" value="F:DNA-directed RNA polymerase activity"/>
    <property type="evidence" value="ECO:0007669"/>
    <property type="project" value="UniProtKB-EC"/>
</dbReference>
<evidence type="ECO:0000313" key="10">
    <source>
        <dbReference type="Proteomes" id="UP001152523"/>
    </source>
</evidence>
<dbReference type="GO" id="GO:0006351">
    <property type="term" value="P:DNA-templated transcription"/>
    <property type="evidence" value="ECO:0007669"/>
    <property type="project" value="InterPro"/>
</dbReference>
<evidence type="ECO:0000313" key="9">
    <source>
        <dbReference type="EMBL" id="CAH9146443.1"/>
    </source>
</evidence>
<dbReference type="GO" id="GO:0003677">
    <property type="term" value="F:DNA binding"/>
    <property type="evidence" value="ECO:0007669"/>
    <property type="project" value="InterPro"/>
</dbReference>
<dbReference type="InterPro" id="IPR007080">
    <property type="entry name" value="RNA_pol_Rpb1_1"/>
</dbReference>
<evidence type="ECO:0000256" key="7">
    <source>
        <dbReference type="ARBA" id="ARBA00023163"/>
    </source>
</evidence>
<evidence type="ECO:0000256" key="2">
    <source>
        <dbReference type="ARBA" id="ARBA00022478"/>
    </source>
</evidence>
<evidence type="ECO:0000256" key="3">
    <source>
        <dbReference type="ARBA" id="ARBA00022679"/>
    </source>
</evidence>
<dbReference type="AlphaFoldDB" id="A0AAV0GFS6"/>
<proteinExistence type="predicted"/>
<organism evidence="9 10">
    <name type="scientific">Cuscuta epithymum</name>
    <dbReference type="NCBI Taxonomy" id="186058"/>
    <lineage>
        <taxon>Eukaryota</taxon>
        <taxon>Viridiplantae</taxon>
        <taxon>Streptophyta</taxon>
        <taxon>Embryophyta</taxon>
        <taxon>Tracheophyta</taxon>
        <taxon>Spermatophyta</taxon>
        <taxon>Magnoliopsida</taxon>
        <taxon>eudicotyledons</taxon>
        <taxon>Gunneridae</taxon>
        <taxon>Pentapetalae</taxon>
        <taxon>asterids</taxon>
        <taxon>lamiids</taxon>
        <taxon>Solanales</taxon>
        <taxon>Convolvulaceae</taxon>
        <taxon>Cuscuteae</taxon>
        <taxon>Cuscuta</taxon>
        <taxon>Cuscuta subgen. Cuscuta</taxon>
    </lineage>
</organism>
<keyword evidence="4" id="KW-0548">Nucleotidyltransferase</keyword>
<dbReference type="PANTHER" id="PTHR48446:SF1">
    <property type="entry name" value="DNA-DIRECTED RNA POLYMERASE SUBUNIT BETA' N-TERMINAL SECTION"/>
    <property type="match status" value="1"/>
</dbReference>
<evidence type="ECO:0000256" key="1">
    <source>
        <dbReference type="ARBA" id="ARBA00012418"/>
    </source>
</evidence>
<comment type="caution">
    <text evidence="9">The sequence shown here is derived from an EMBL/GenBank/DDBJ whole genome shotgun (WGS) entry which is preliminary data.</text>
</comment>
<sequence>MRRTEAIQFTKQPYIEDVVPRKIKSFKFSTFSGSEVMKSAVVEVFCQKYYDQFQRPHPNGLLDAHLGPPNKDKTCETCGGKFKDCPGHYGYLKLALPVYNVGYLPIILVILKCICKGCSRILLEEDDRRYFLRKMRSMKLDHLKKSEVLKEVNKKCNAMTATHKMKLCSRCGYINGMVKKVSMKITHEYGSLLLDECHNAVAGKKDVKGSINVPPELDSKTIYSLFMRMTDEDCELLYLNDRPEKFLVTCIPVPPMAIRPSVLLDGVKSEENDITVRLKWIIEANLSLQEEISNGSHPSKSLVSKSINSVISPGSVYIIIKLDMEVIKSSCLSIDATSVKKSIMQTSELKLKEHVDYCLLEEKNSSSQGQQINGTISSDK</sequence>
<dbReference type="GO" id="GO:0000428">
    <property type="term" value="C:DNA-directed RNA polymerase complex"/>
    <property type="evidence" value="ECO:0007669"/>
    <property type="project" value="UniProtKB-KW"/>
</dbReference>
<dbReference type="PANTHER" id="PTHR48446">
    <property type="entry name" value="DNA-DIRECTED RNA POLYMERASE SUBUNIT BETA' N-TERMINAL SECTION"/>
    <property type="match status" value="1"/>
</dbReference>
<dbReference type="Pfam" id="PF04997">
    <property type="entry name" value="RNA_pol_Rpb1_1"/>
    <property type="match status" value="1"/>
</dbReference>
<feature type="domain" description="RNA polymerase Rpb1" evidence="8">
    <location>
        <begin position="21"/>
        <end position="296"/>
    </location>
</feature>
<keyword evidence="3" id="KW-0808">Transferase</keyword>
<keyword evidence="2" id="KW-0240">DNA-directed RNA polymerase</keyword>
<evidence type="ECO:0000259" key="8">
    <source>
        <dbReference type="Pfam" id="PF04997"/>
    </source>
</evidence>